<dbReference type="Pfam" id="PF00563">
    <property type="entry name" value="EAL"/>
    <property type="match status" value="1"/>
</dbReference>
<feature type="domain" description="GGDEF" evidence="6">
    <location>
        <begin position="558"/>
        <end position="691"/>
    </location>
</feature>
<dbReference type="SUPFAM" id="SSF141868">
    <property type="entry name" value="EAL domain-like"/>
    <property type="match status" value="1"/>
</dbReference>
<dbReference type="PANTHER" id="PTHR44757">
    <property type="entry name" value="DIGUANYLATE CYCLASE DGCP"/>
    <property type="match status" value="1"/>
</dbReference>
<dbReference type="NCBIfam" id="TIGR00254">
    <property type="entry name" value="GGDEF"/>
    <property type="match status" value="1"/>
</dbReference>
<dbReference type="InterPro" id="IPR035965">
    <property type="entry name" value="PAS-like_dom_sf"/>
</dbReference>
<dbReference type="AlphaFoldDB" id="A3IW82"/>
<dbReference type="InterPro" id="IPR052155">
    <property type="entry name" value="Biofilm_reg_signaling"/>
</dbReference>
<dbReference type="CDD" id="cd01948">
    <property type="entry name" value="EAL"/>
    <property type="match status" value="1"/>
</dbReference>
<feature type="domain" description="PAC" evidence="3">
    <location>
        <begin position="472"/>
        <end position="525"/>
    </location>
</feature>
<dbReference type="InterPro" id="IPR000160">
    <property type="entry name" value="GGDEF_dom"/>
</dbReference>
<evidence type="ECO:0000313" key="8">
    <source>
        <dbReference type="Proteomes" id="UP000003781"/>
    </source>
</evidence>
<keyword evidence="1" id="KW-0175">Coiled coil</keyword>
<dbReference type="InterPro" id="IPR001633">
    <property type="entry name" value="EAL_dom"/>
</dbReference>
<dbReference type="Gene3D" id="3.20.20.450">
    <property type="entry name" value="EAL domain"/>
    <property type="match status" value="1"/>
</dbReference>
<dbReference type="SUPFAM" id="SSF158472">
    <property type="entry name" value="HAMP domain-like"/>
    <property type="match status" value="1"/>
</dbReference>
<dbReference type="FunFam" id="3.30.70.270:FF:000001">
    <property type="entry name" value="Diguanylate cyclase domain protein"/>
    <property type="match status" value="1"/>
</dbReference>
<dbReference type="PANTHER" id="PTHR44757:SF2">
    <property type="entry name" value="BIOFILM ARCHITECTURE MAINTENANCE PROTEIN MBAA"/>
    <property type="match status" value="1"/>
</dbReference>
<dbReference type="SUPFAM" id="SSF55785">
    <property type="entry name" value="PYP-like sensor domain (PAS domain)"/>
    <property type="match status" value="1"/>
</dbReference>
<sequence length="964" mass="109501">MTPKLHWLKTIRGQLMLGFGGILLLNLIGAVIIYGTLQHFRHRAQGTIDYTARVRELNLELKSNFLLTRRAEHNLLDNWQLKTLSPEIQNALNSQEKYLKQARQNLSTLQTLQQQNSDIEEELTILQSLFTNYESAFKNTTERIIDNDEGYQLYQQLQTLINQFVNDRTLVRNRTIERLLLKAIAQQQKHFQTGKQGSPTDLRASLEELQTALKNNPTNTPIQKLAQDYATTLDSLLLLEQQVLFNQIVAENINKEIDRILEVISQRSKIQAEQARSELIRTANYSRIALLITLITSLALTLWVSLWLGKKIVEPLTQLTKVSERIAQGSLEETLEFSTSNEFGIVATALNQMLTQLRETLTHLEQRVTERTQALQAKTESLEITLRKLRLSKANYYELINNLQAGVIIYNAEGNIMMANLAGWKLLDICSESLSLSPSLEIGATLIDESGARLPPEKRPCQQVLRTQVPLENYVMGIQRNPSIAPIWTLVNAFPSFDDQNCLTQVVVLLLDITDRKLAEEQLRYRALHDALTGLPNRTLLTERLDHAIQRVKRYPDKLFAVLFIDLDRFKVINDSLGHLVGDQLLIYIADTLKSHVRSCDTVARLGGDEFVILLEDLSSPHEVIQVIERIEEDIKKPVQVMNKTLFTSASIGIAMSSSEYATGEDILRDADNAMYRAKGNNLTSYELFNVEMRQTVQEIFELETSLRQALEEQQFILHYQPIVSTNSLQLLGFEALVRWVHPDKDLISPRKFIPLAEETGLIIPLSEWIFEEACGQMAQWCAHFPIANSLKISVNIAAYHFQSPQFLATIEQTLAKTKLLGKNLKLELTESLLIKNTDRVLSLLPQLQKQGIEISLDDFGTGYSSLNYLKRFPINTLKIDKSFVDGLDYDSNQADVSIIKAIIYIAQSLGMNVVAEGVETDFQRKQLQKLQCEAIQGYLIFPPLTSQEATNFINSQLSVISNQ</sequence>
<reference evidence="7 8" key="1">
    <citation type="submission" date="2007-03" db="EMBL/GenBank/DDBJ databases">
        <authorList>
            <person name="Stal L."/>
            <person name="Ferriera S."/>
            <person name="Johnson J."/>
            <person name="Kravitz S."/>
            <person name="Beeson K."/>
            <person name="Sutton G."/>
            <person name="Rogers Y.-H."/>
            <person name="Friedman R."/>
            <person name="Frazier M."/>
            <person name="Venter J.C."/>
        </authorList>
    </citation>
    <scope>NUCLEOTIDE SEQUENCE [LARGE SCALE GENOMIC DNA]</scope>
    <source>
        <strain evidence="7 8">CCY0110</strain>
    </source>
</reference>
<evidence type="ECO:0000259" key="6">
    <source>
        <dbReference type="PROSITE" id="PS50887"/>
    </source>
</evidence>
<dbReference type="InterPro" id="IPR003660">
    <property type="entry name" value="HAMP_dom"/>
</dbReference>
<protein>
    <submittedName>
        <fullName evidence="7">Putative diguanylate cyclase/phosphodiesterase (GGDEF &amp; EAL domains) with PAS/PAC sensor(S)</fullName>
    </submittedName>
</protein>
<dbReference type="SUPFAM" id="SSF55073">
    <property type="entry name" value="Nucleotide cyclase"/>
    <property type="match status" value="1"/>
</dbReference>
<evidence type="ECO:0000259" key="3">
    <source>
        <dbReference type="PROSITE" id="PS50113"/>
    </source>
</evidence>
<keyword evidence="8" id="KW-1185">Reference proteome</keyword>
<evidence type="ECO:0000256" key="1">
    <source>
        <dbReference type="SAM" id="Coils"/>
    </source>
</evidence>
<dbReference type="SMART" id="SM00267">
    <property type="entry name" value="GGDEF"/>
    <property type="match status" value="1"/>
</dbReference>
<dbReference type="Gene3D" id="6.10.340.10">
    <property type="match status" value="1"/>
</dbReference>
<feature type="transmembrane region" description="Helical" evidence="2">
    <location>
        <begin position="288"/>
        <end position="308"/>
    </location>
</feature>
<dbReference type="InterPro" id="IPR043128">
    <property type="entry name" value="Rev_trsase/Diguanyl_cyclase"/>
</dbReference>
<evidence type="ECO:0000259" key="4">
    <source>
        <dbReference type="PROSITE" id="PS50883"/>
    </source>
</evidence>
<proteinExistence type="predicted"/>
<keyword evidence="2" id="KW-0472">Membrane</keyword>
<dbReference type="eggNOG" id="COG5001">
    <property type="taxonomic scope" value="Bacteria"/>
</dbReference>
<dbReference type="RefSeq" id="WP_008277639.1">
    <property type="nucleotide sequence ID" value="NZ_AAXW01000049.1"/>
</dbReference>
<dbReference type="PROSITE" id="PS50113">
    <property type="entry name" value="PAC"/>
    <property type="match status" value="1"/>
</dbReference>
<dbReference type="PROSITE" id="PS50885">
    <property type="entry name" value="HAMP"/>
    <property type="match status" value="1"/>
</dbReference>
<dbReference type="Pfam" id="PF00990">
    <property type="entry name" value="GGDEF"/>
    <property type="match status" value="1"/>
</dbReference>
<feature type="coiled-coil region" evidence="1">
    <location>
        <begin position="92"/>
        <end position="129"/>
    </location>
</feature>
<dbReference type="Gene3D" id="3.30.70.270">
    <property type="match status" value="1"/>
</dbReference>
<keyword evidence="2" id="KW-0812">Transmembrane</keyword>
<dbReference type="EMBL" id="AAXW01000049">
    <property type="protein sequence ID" value="EAZ89256.1"/>
    <property type="molecule type" value="Genomic_DNA"/>
</dbReference>
<dbReference type="Gene3D" id="3.30.450.20">
    <property type="entry name" value="PAS domain"/>
    <property type="match status" value="1"/>
</dbReference>
<dbReference type="SMART" id="SM00304">
    <property type="entry name" value="HAMP"/>
    <property type="match status" value="1"/>
</dbReference>
<dbReference type="InterPro" id="IPR035919">
    <property type="entry name" value="EAL_sf"/>
</dbReference>
<dbReference type="PROSITE" id="PS50883">
    <property type="entry name" value="EAL"/>
    <property type="match status" value="1"/>
</dbReference>
<dbReference type="GO" id="GO:0007165">
    <property type="term" value="P:signal transduction"/>
    <property type="evidence" value="ECO:0007669"/>
    <property type="project" value="InterPro"/>
</dbReference>
<dbReference type="CDD" id="cd01949">
    <property type="entry name" value="GGDEF"/>
    <property type="match status" value="1"/>
</dbReference>
<dbReference type="Proteomes" id="UP000003781">
    <property type="component" value="Unassembled WGS sequence"/>
</dbReference>
<dbReference type="CDD" id="cd06225">
    <property type="entry name" value="HAMP"/>
    <property type="match status" value="1"/>
</dbReference>
<feature type="domain" description="EAL" evidence="4">
    <location>
        <begin position="700"/>
        <end position="958"/>
    </location>
</feature>
<dbReference type="InterPro" id="IPR000700">
    <property type="entry name" value="PAS-assoc_C"/>
</dbReference>
<keyword evidence="2" id="KW-1133">Transmembrane helix</keyword>
<dbReference type="OrthoDB" id="415447at2"/>
<dbReference type="FunFam" id="3.20.20.450:FF:000001">
    <property type="entry name" value="Cyclic di-GMP phosphodiesterase yahA"/>
    <property type="match status" value="1"/>
</dbReference>
<dbReference type="SMART" id="SM00052">
    <property type="entry name" value="EAL"/>
    <property type="match status" value="1"/>
</dbReference>
<dbReference type="Pfam" id="PF00672">
    <property type="entry name" value="HAMP"/>
    <property type="match status" value="1"/>
</dbReference>
<name>A3IW82_9CHRO</name>
<comment type="caution">
    <text evidence="7">The sequence shown here is derived from an EMBL/GenBank/DDBJ whole genome shotgun (WGS) entry which is preliminary data.</text>
</comment>
<dbReference type="GO" id="GO:0016020">
    <property type="term" value="C:membrane"/>
    <property type="evidence" value="ECO:0007669"/>
    <property type="project" value="InterPro"/>
</dbReference>
<accession>A3IW82</accession>
<dbReference type="InterPro" id="IPR029787">
    <property type="entry name" value="Nucleotide_cyclase"/>
</dbReference>
<feature type="domain" description="HAMP" evidence="5">
    <location>
        <begin position="310"/>
        <end position="362"/>
    </location>
</feature>
<organism evidence="7 8">
    <name type="scientific">Crocosphaera chwakensis CCY0110</name>
    <dbReference type="NCBI Taxonomy" id="391612"/>
    <lineage>
        <taxon>Bacteria</taxon>
        <taxon>Bacillati</taxon>
        <taxon>Cyanobacteriota</taxon>
        <taxon>Cyanophyceae</taxon>
        <taxon>Oscillatoriophycideae</taxon>
        <taxon>Chroococcales</taxon>
        <taxon>Aphanothecaceae</taxon>
        <taxon>Crocosphaera</taxon>
        <taxon>Crocosphaera chwakensis</taxon>
    </lineage>
</organism>
<evidence type="ECO:0000259" key="5">
    <source>
        <dbReference type="PROSITE" id="PS50885"/>
    </source>
</evidence>
<evidence type="ECO:0000313" key="7">
    <source>
        <dbReference type="EMBL" id="EAZ89256.1"/>
    </source>
</evidence>
<gene>
    <name evidence="7" type="ORF">CY0110_07886</name>
</gene>
<feature type="transmembrane region" description="Helical" evidence="2">
    <location>
        <begin position="15"/>
        <end position="37"/>
    </location>
</feature>
<dbReference type="PROSITE" id="PS50887">
    <property type="entry name" value="GGDEF"/>
    <property type="match status" value="1"/>
</dbReference>
<evidence type="ECO:0000256" key="2">
    <source>
        <dbReference type="SAM" id="Phobius"/>
    </source>
</evidence>